<evidence type="ECO:0000313" key="8">
    <source>
        <dbReference type="Ensembl" id="ENSMMOP00000018931.1"/>
    </source>
</evidence>
<feature type="domain" description="Matrin-type" evidence="7">
    <location>
        <begin position="316"/>
        <end position="347"/>
    </location>
</feature>
<evidence type="ECO:0000256" key="2">
    <source>
        <dbReference type="ARBA" id="ARBA00022723"/>
    </source>
</evidence>
<feature type="compositionally biased region" description="Polar residues" evidence="6">
    <location>
        <begin position="1"/>
        <end position="10"/>
    </location>
</feature>
<comment type="subcellular location">
    <subcellularLocation>
        <location evidence="1">Nucleus</location>
    </subcellularLocation>
</comment>
<dbReference type="Ensembl" id="ENSMMOT00000019240.1">
    <property type="protein sequence ID" value="ENSMMOP00000018931.1"/>
    <property type="gene ID" value="ENSMMOG00000014325.1"/>
</dbReference>
<dbReference type="AlphaFoldDB" id="A0A3Q3WMD0"/>
<dbReference type="InterPro" id="IPR000690">
    <property type="entry name" value="Matrin/U1-C_Znf_C2H2"/>
</dbReference>
<evidence type="ECO:0000256" key="4">
    <source>
        <dbReference type="ARBA" id="ARBA00022833"/>
    </source>
</evidence>
<name>A0A3Q3WMD0_MOLML</name>
<protein>
    <recommendedName>
        <fullName evidence="7">Matrin-type domain-containing protein</fullName>
    </recommendedName>
</protein>
<organism evidence="8 9">
    <name type="scientific">Mola mola</name>
    <name type="common">Ocean sunfish</name>
    <name type="synonym">Tetraodon mola</name>
    <dbReference type="NCBI Taxonomy" id="94237"/>
    <lineage>
        <taxon>Eukaryota</taxon>
        <taxon>Metazoa</taxon>
        <taxon>Chordata</taxon>
        <taxon>Craniata</taxon>
        <taxon>Vertebrata</taxon>
        <taxon>Euteleostomi</taxon>
        <taxon>Actinopterygii</taxon>
        <taxon>Neopterygii</taxon>
        <taxon>Teleostei</taxon>
        <taxon>Neoteleostei</taxon>
        <taxon>Acanthomorphata</taxon>
        <taxon>Eupercaria</taxon>
        <taxon>Tetraodontiformes</taxon>
        <taxon>Molidae</taxon>
        <taxon>Mola</taxon>
    </lineage>
</organism>
<reference evidence="8" key="2">
    <citation type="submission" date="2025-09" db="UniProtKB">
        <authorList>
            <consortium name="Ensembl"/>
        </authorList>
    </citation>
    <scope>IDENTIFICATION</scope>
</reference>
<feature type="region of interest" description="Disordered" evidence="6">
    <location>
        <begin position="67"/>
        <end position="100"/>
    </location>
</feature>
<feature type="compositionally biased region" description="Basic and acidic residues" evidence="6">
    <location>
        <begin position="203"/>
        <end position="234"/>
    </location>
</feature>
<dbReference type="InterPro" id="IPR026811">
    <property type="entry name" value="CIZ1"/>
</dbReference>
<evidence type="ECO:0000256" key="6">
    <source>
        <dbReference type="SAM" id="MobiDB-lite"/>
    </source>
</evidence>
<keyword evidence="3" id="KW-0863">Zinc-finger</keyword>
<keyword evidence="5" id="KW-0539">Nucleus</keyword>
<evidence type="ECO:0000259" key="7">
    <source>
        <dbReference type="PROSITE" id="PS50171"/>
    </source>
</evidence>
<evidence type="ECO:0000256" key="5">
    <source>
        <dbReference type="ARBA" id="ARBA00023242"/>
    </source>
</evidence>
<dbReference type="GO" id="GO:0003676">
    <property type="term" value="F:nucleic acid binding"/>
    <property type="evidence" value="ECO:0007669"/>
    <property type="project" value="InterPro"/>
</dbReference>
<evidence type="ECO:0000313" key="9">
    <source>
        <dbReference type="Proteomes" id="UP000261620"/>
    </source>
</evidence>
<proteinExistence type="predicted"/>
<evidence type="ECO:0000256" key="1">
    <source>
        <dbReference type="ARBA" id="ARBA00004123"/>
    </source>
</evidence>
<feature type="region of interest" description="Disordered" evidence="6">
    <location>
        <begin position="1"/>
        <end position="41"/>
    </location>
</feature>
<keyword evidence="4" id="KW-0862">Zinc</keyword>
<dbReference type="GO" id="GO:0005634">
    <property type="term" value="C:nucleus"/>
    <property type="evidence" value="ECO:0007669"/>
    <property type="project" value="UniProtKB-SubCell"/>
</dbReference>
<feature type="region of interest" description="Disordered" evidence="6">
    <location>
        <begin position="132"/>
        <end position="249"/>
    </location>
</feature>
<keyword evidence="9" id="KW-1185">Reference proteome</keyword>
<evidence type="ECO:0000256" key="3">
    <source>
        <dbReference type="ARBA" id="ARBA00022771"/>
    </source>
</evidence>
<accession>A0A3Q3WMD0</accession>
<keyword evidence="2" id="KW-0479">Metal-binding</keyword>
<feature type="compositionally biased region" description="Acidic residues" evidence="6">
    <location>
        <begin position="186"/>
        <end position="202"/>
    </location>
</feature>
<dbReference type="PANTHER" id="PTHR15491">
    <property type="match status" value="1"/>
</dbReference>
<dbReference type="Proteomes" id="UP000261620">
    <property type="component" value="Unplaced"/>
</dbReference>
<feature type="compositionally biased region" description="Basic and acidic residues" evidence="6">
    <location>
        <begin position="81"/>
        <end position="98"/>
    </location>
</feature>
<reference evidence="8" key="1">
    <citation type="submission" date="2025-08" db="UniProtKB">
        <authorList>
            <consortium name="Ensembl"/>
        </authorList>
    </citation>
    <scope>IDENTIFICATION</scope>
</reference>
<dbReference type="PANTHER" id="PTHR15491:SF9">
    <property type="entry name" value="CIP1-INTERACTING ZINC FINGER PROTEIN"/>
    <property type="match status" value="1"/>
</dbReference>
<sequence>MAEEQATYQILDSVDEETVENQSESSRKEEISENIDSQTKNINYLTESIKPNEEEEEEPVYQVVDSLEDDQEDLMATEVSDGGKKTRSNEEASAEKDNITCSIVEETSRNVIITEEGQFEIVDDLEDLQDLCAAEGSRNESASTTDDQKEDKPTPRSQSDSETPEEENKLKSSESNTRSTLVNLDEVSEEEEDYPDDSAEEEELKKRQAATKEKKEQETKMMEEQRTRKMEKPIRRSRSRTRRAKERGEKYEEKVEELVTLDEVGADEAEEETVTDIREGEIQTLVTLDEFIEEELPAFKPNNPLGREFVVPTSGYFCNLCCLFYRRESTAKDRHCSSQTHYDNLKRGIALNKDREYNWDLG</sequence>
<dbReference type="OMA" id="CSIVEET"/>
<dbReference type="GO" id="GO:0008270">
    <property type="term" value="F:zinc ion binding"/>
    <property type="evidence" value="ECO:0007669"/>
    <property type="project" value="UniProtKB-KW"/>
</dbReference>
<dbReference type="PROSITE" id="PS50171">
    <property type="entry name" value="ZF_MATRIN"/>
    <property type="match status" value="1"/>
</dbReference>
<feature type="compositionally biased region" description="Basic residues" evidence="6">
    <location>
        <begin position="235"/>
        <end position="245"/>
    </location>
</feature>
<dbReference type="STRING" id="94237.ENSMMOP00000018931"/>